<dbReference type="NCBIfam" id="NF005686">
    <property type="entry name" value="PRK07486.1"/>
    <property type="match status" value="1"/>
</dbReference>
<dbReference type="InterPro" id="IPR036928">
    <property type="entry name" value="AS_sf"/>
</dbReference>
<proteinExistence type="predicted"/>
<dbReference type="KEGG" id="rmar:GBA65_08565"/>
<dbReference type="GO" id="GO:0003824">
    <property type="term" value="F:catalytic activity"/>
    <property type="evidence" value="ECO:0007669"/>
    <property type="project" value="InterPro"/>
</dbReference>
<dbReference type="PROSITE" id="PS00571">
    <property type="entry name" value="AMIDASES"/>
    <property type="match status" value="1"/>
</dbReference>
<protein>
    <submittedName>
        <fullName evidence="2">Amidase</fullName>
    </submittedName>
</protein>
<evidence type="ECO:0000259" key="1">
    <source>
        <dbReference type="Pfam" id="PF01425"/>
    </source>
</evidence>
<dbReference type="EMBL" id="CP045121">
    <property type="protein sequence ID" value="QIN78562.1"/>
    <property type="molecule type" value="Genomic_DNA"/>
</dbReference>
<dbReference type="Pfam" id="PF01425">
    <property type="entry name" value="Amidase"/>
    <property type="match status" value="1"/>
</dbReference>
<dbReference type="Gene3D" id="3.90.1300.10">
    <property type="entry name" value="Amidase signature (AS) domain"/>
    <property type="match status" value="1"/>
</dbReference>
<name>A0A6G8PWI1_9ACTN</name>
<dbReference type="PANTHER" id="PTHR11895">
    <property type="entry name" value="TRANSAMIDASE"/>
    <property type="match status" value="1"/>
</dbReference>
<dbReference type="Proteomes" id="UP000502706">
    <property type="component" value="Chromosome"/>
</dbReference>
<dbReference type="InterPro" id="IPR023631">
    <property type="entry name" value="Amidase_dom"/>
</dbReference>
<accession>A0A6G8PWI1</accession>
<evidence type="ECO:0000313" key="3">
    <source>
        <dbReference type="Proteomes" id="UP000502706"/>
    </source>
</evidence>
<evidence type="ECO:0000313" key="2">
    <source>
        <dbReference type="EMBL" id="QIN78562.1"/>
    </source>
</evidence>
<organism evidence="2 3">
    <name type="scientific">Rubrobacter marinus</name>
    <dbReference type="NCBI Taxonomy" id="2653852"/>
    <lineage>
        <taxon>Bacteria</taxon>
        <taxon>Bacillati</taxon>
        <taxon>Actinomycetota</taxon>
        <taxon>Rubrobacteria</taxon>
        <taxon>Rubrobacterales</taxon>
        <taxon>Rubrobacteraceae</taxon>
        <taxon>Rubrobacter</taxon>
    </lineage>
</organism>
<dbReference type="SUPFAM" id="SSF75304">
    <property type="entry name" value="Amidase signature (AS) enzymes"/>
    <property type="match status" value="1"/>
</dbReference>
<reference evidence="2 3" key="1">
    <citation type="submission" date="2019-10" db="EMBL/GenBank/DDBJ databases">
        <title>Rubrobacter sp nov SCSIO 52915 isolated from a deep-sea sediment in the South China Sea.</title>
        <authorList>
            <person name="Chen R.W."/>
        </authorList>
    </citation>
    <scope>NUCLEOTIDE SEQUENCE [LARGE SCALE GENOMIC DNA]</scope>
    <source>
        <strain evidence="2 3">SCSIO 52915</strain>
    </source>
</reference>
<feature type="domain" description="Amidase" evidence="1">
    <location>
        <begin position="26"/>
        <end position="448"/>
    </location>
</feature>
<dbReference type="PANTHER" id="PTHR11895:SF76">
    <property type="entry name" value="INDOLEACETAMIDE HYDROLASE"/>
    <property type="match status" value="1"/>
</dbReference>
<gene>
    <name evidence="2" type="ORF">GBA65_08565</name>
</gene>
<keyword evidence="3" id="KW-1185">Reference proteome</keyword>
<sequence length="470" mass="50283">MADEICSMTATELAGRIRRGELSATEVMEAHLERIEAVNPRINAVVTLLPERAMEGARAADEVLARGLPVGPLHGLPVAHKDLALTRGIRTTFGSPIFADFVPETDALIVERLRAAGAVTVGKTNTPEFGAGSQTFNEVFGETLNPYDATKTSGGSSGGAAAALACGMLPIADGSDMGGSLRNPASFCNVVGLRPSPGRVPTWPDVAPHPLSVEGPMARTVEDVALVLSAIAGPDPRSPLSISEPGGTFARPLDRDFRGVRVAWSRDLGGLPVDVRVTGVVEGGRRVLEALGCAVDEAEPDLAGADEVFKILRAWRFELAYGELLKKHRGQMKDTVAWNIEEGARLSGPSVGWAERRRVELYHAAREFMDAYEFLVLPVAQVLPFDVGLRYPTEIDGVEMETYIDWMKSCYLVTVMGLPAISVPCGFTPEGLPVGLQIVGRPRDDLGVLRLAHAFESVTGHGKRRPPVVN</sequence>
<dbReference type="InterPro" id="IPR020556">
    <property type="entry name" value="Amidase_CS"/>
</dbReference>
<dbReference type="InterPro" id="IPR000120">
    <property type="entry name" value="Amidase"/>
</dbReference>
<dbReference type="AlphaFoldDB" id="A0A6G8PWI1"/>